<feature type="compositionally biased region" description="Polar residues" evidence="1">
    <location>
        <begin position="1199"/>
        <end position="1230"/>
    </location>
</feature>
<dbReference type="OrthoDB" id="3228777at2759"/>
<dbReference type="Proteomes" id="UP000076722">
    <property type="component" value="Unassembled WGS sequence"/>
</dbReference>
<feature type="region of interest" description="Disordered" evidence="1">
    <location>
        <begin position="922"/>
        <end position="1096"/>
    </location>
</feature>
<feature type="region of interest" description="Disordered" evidence="1">
    <location>
        <begin position="784"/>
        <end position="803"/>
    </location>
</feature>
<feature type="region of interest" description="Disordered" evidence="1">
    <location>
        <begin position="1176"/>
        <end position="1307"/>
    </location>
</feature>
<gene>
    <name evidence="2" type="ORF">SISNIDRAFT_482952</name>
</gene>
<feature type="compositionally biased region" description="Polar residues" evidence="1">
    <location>
        <begin position="23"/>
        <end position="34"/>
    </location>
</feature>
<feature type="compositionally biased region" description="Low complexity" evidence="1">
    <location>
        <begin position="1005"/>
        <end position="1017"/>
    </location>
</feature>
<feature type="compositionally biased region" description="Low complexity" evidence="1">
    <location>
        <begin position="542"/>
        <end position="553"/>
    </location>
</feature>
<feature type="compositionally biased region" description="Acidic residues" evidence="1">
    <location>
        <begin position="926"/>
        <end position="938"/>
    </location>
</feature>
<protein>
    <submittedName>
        <fullName evidence="2">Uncharacterized protein</fullName>
    </submittedName>
</protein>
<feature type="compositionally biased region" description="Basic residues" evidence="1">
    <location>
        <begin position="345"/>
        <end position="357"/>
    </location>
</feature>
<feature type="compositionally biased region" description="Polar residues" evidence="1">
    <location>
        <begin position="833"/>
        <end position="843"/>
    </location>
</feature>
<evidence type="ECO:0000313" key="2">
    <source>
        <dbReference type="EMBL" id="KZS96378.1"/>
    </source>
</evidence>
<feature type="region of interest" description="Disordered" evidence="1">
    <location>
        <begin position="98"/>
        <end position="213"/>
    </location>
</feature>
<feature type="compositionally biased region" description="Polar residues" evidence="1">
    <location>
        <begin position="853"/>
        <end position="867"/>
    </location>
</feature>
<organism evidence="2 3">
    <name type="scientific">Sistotremastrum niveocremeum HHB9708</name>
    <dbReference type="NCBI Taxonomy" id="1314777"/>
    <lineage>
        <taxon>Eukaryota</taxon>
        <taxon>Fungi</taxon>
        <taxon>Dikarya</taxon>
        <taxon>Basidiomycota</taxon>
        <taxon>Agaricomycotina</taxon>
        <taxon>Agaricomycetes</taxon>
        <taxon>Sistotremastrales</taxon>
        <taxon>Sistotremastraceae</taxon>
        <taxon>Sertulicium</taxon>
        <taxon>Sertulicium niveocremeum</taxon>
    </lineage>
</organism>
<feature type="compositionally biased region" description="Polar residues" evidence="1">
    <location>
        <begin position="382"/>
        <end position="439"/>
    </location>
</feature>
<name>A0A164XX52_9AGAM</name>
<feature type="region of interest" description="Disordered" evidence="1">
    <location>
        <begin position="832"/>
        <end position="868"/>
    </location>
</feature>
<feature type="region of interest" description="Disordered" evidence="1">
    <location>
        <begin position="382"/>
        <end position="446"/>
    </location>
</feature>
<feature type="compositionally biased region" description="Polar residues" evidence="1">
    <location>
        <begin position="1021"/>
        <end position="1033"/>
    </location>
</feature>
<feature type="compositionally biased region" description="Low complexity" evidence="1">
    <location>
        <begin position="680"/>
        <end position="695"/>
    </location>
</feature>
<feature type="compositionally biased region" description="Basic and acidic residues" evidence="1">
    <location>
        <begin position="1056"/>
        <end position="1081"/>
    </location>
</feature>
<feature type="region of interest" description="Disordered" evidence="1">
    <location>
        <begin position="1124"/>
        <end position="1147"/>
    </location>
</feature>
<feature type="compositionally biased region" description="Pro residues" evidence="1">
    <location>
        <begin position="199"/>
        <end position="211"/>
    </location>
</feature>
<feature type="compositionally biased region" description="Polar residues" evidence="1">
    <location>
        <begin position="174"/>
        <end position="184"/>
    </location>
</feature>
<accession>A0A164XX52</accession>
<sequence length="1307" mass="139934">MSATTSTAFGFARIAQIVGFPHGQTNESNPSEQQDWYLPYQRADDGRRGRTRTRAASGTSNPSFLSLETGTGGIGESPVSTYRDPIQISSERERTSISSLLGFGGPRGRRTSQASPTAHHFPTNGVTLPPAKPLRQRAHTVVHQSENPRPRHKVSSNSLSMASGLGIYNPTPPSSSTGHSNQSHTNRHPYALARSPEPQLHPPNRAPPINPAPATARHLKASVSTPNLRLGAYGNSSGSFQPPWKKYRPKPTIHVEAETWCDSFVFPRPRLVAHQITITPPDTPLSEKENPVVRRQLQFLHPTNPENLPLHSPESELTRVIQEGEKLDKERQKWMEQAMNSLGNKRSRSASKSRARSRSRDGRELNNVKWGLVETITNSVFSQGHNGTISRHGSSSAGTRTASHSRNTSSSQNHSTGQNPRRAVSQTERLHPQTLSTGRRLQPRAKGEMALRTALSHPDLTTRIHMSPTPPRESPQQFDISRGGFHTHTRSTSNTPLRTFEVSPGTTTVLAPSELPGVKPIAIHIPSHPYASPDLAYTPKLTSSGGSASTTPGLVTPSAINTNIANTPKGLPPGTTSLPAADISSRHRLPPRAHPQAYTSTPPPPPPSHAHSHSQSSQEQSRETPPPEKRMFAATRSGRVREVSPAELLNSPSRAEFPHHSPSHSGSSFGQAQQSVEALNSSTGSNGHTHGTGSNISGVPSGRRSPLGAYAYAAPPAGAPERTSVLGVEEVLMRGWKRRSADSAYRAMLGNTGSSGSGPEEPSGLVVPASSNAGPNPAPVVRLAPPNHPHTRSTPPPTNLLPTPVRYEPVKFDNTAQRANIVGVMASRLSPIQDVSSPDTTSNSLGSGGSLMANPSPTSPATANDPSRQLGHHMELTETRDSLGNTSMSDSSPDFSPGAAGIMDDLSAYRDLFFKPTVPLKSIPLEDIDGDDDDEEDGGHDRDSRMPPQVVEYLHSSLAVAGPSGLRDSHSTGGDSSGWSKRSVSVKTSDSLSGLRRKIAEDLDISTTTSSMGSDDGVGSRGQTGTPPLQTWGSRHGGLLGHRVESDLSREGSLADPRRVLPEPSGHRGEQSLSSDGKDEDYGIASPILQSPRSLPLRGTISERAASVANQDLGDIPEDVISLREGEEVDDGQYSSSDEVGGTEETTGTLDFTLRRVERISVPSLTADYVRPVSQHLTLGDAADDDEDDDETRRRESSQHLSVFSPHNLSIPSSGITRDSAYSNTSTGSRVSALLSDFPVPPHPTPGLLTPGERGTDSVTPSSLLDSYFTATSGTPTPEHEPVSLFAQPRKIYLTPKSSPEHMSDRS</sequence>
<evidence type="ECO:0000313" key="3">
    <source>
        <dbReference type="Proteomes" id="UP000076722"/>
    </source>
</evidence>
<feature type="region of interest" description="Disordered" evidence="1">
    <location>
        <begin position="542"/>
        <end position="702"/>
    </location>
</feature>
<keyword evidence="3" id="KW-1185">Reference proteome</keyword>
<feature type="compositionally biased region" description="Polar residues" evidence="1">
    <location>
        <begin position="971"/>
        <end position="992"/>
    </location>
</feature>
<feature type="compositionally biased region" description="Basic and acidic residues" evidence="1">
    <location>
        <begin position="620"/>
        <end position="631"/>
    </location>
</feature>
<feature type="region of interest" description="Disordered" evidence="1">
    <location>
        <begin position="22"/>
        <end position="81"/>
    </location>
</feature>
<dbReference type="EMBL" id="KV419399">
    <property type="protein sequence ID" value="KZS96378.1"/>
    <property type="molecule type" value="Genomic_DNA"/>
</dbReference>
<proteinExistence type="predicted"/>
<feature type="compositionally biased region" description="Polar residues" evidence="1">
    <location>
        <begin position="1257"/>
        <end position="1276"/>
    </location>
</feature>
<feature type="region of interest" description="Disordered" evidence="1">
    <location>
        <begin position="339"/>
        <end position="362"/>
    </location>
</feature>
<dbReference type="STRING" id="1314777.A0A164XX52"/>
<reference evidence="2 3" key="1">
    <citation type="journal article" date="2016" name="Mol. Biol. Evol.">
        <title>Comparative Genomics of Early-Diverging Mushroom-Forming Fungi Provides Insights into the Origins of Lignocellulose Decay Capabilities.</title>
        <authorList>
            <person name="Nagy L.G."/>
            <person name="Riley R."/>
            <person name="Tritt A."/>
            <person name="Adam C."/>
            <person name="Daum C."/>
            <person name="Floudas D."/>
            <person name="Sun H."/>
            <person name="Yadav J.S."/>
            <person name="Pangilinan J."/>
            <person name="Larsson K.H."/>
            <person name="Matsuura K."/>
            <person name="Barry K."/>
            <person name="Labutti K."/>
            <person name="Kuo R."/>
            <person name="Ohm R.A."/>
            <person name="Bhattacharya S.S."/>
            <person name="Shirouzu T."/>
            <person name="Yoshinaga Y."/>
            <person name="Martin F.M."/>
            <person name="Grigoriev I.V."/>
            <person name="Hibbett D.S."/>
        </authorList>
    </citation>
    <scope>NUCLEOTIDE SEQUENCE [LARGE SCALE GENOMIC DNA]</scope>
    <source>
        <strain evidence="2 3">HHB9708</strain>
    </source>
</reference>
<evidence type="ECO:0000256" key="1">
    <source>
        <dbReference type="SAM" id="MobiDB-lite"/>
    </source>
</evidence>